<evidence type="ECO:0000313" key="1">
    <source>
        <dbReference type="EMBL" id="EXZ43152.1"/>
    </source>
</evidence>
<proteinExistence type="predicted"/>
<sequence length="266" mass="30183">MVYHTEEELYKKKEMKIKPILSVLPYLTEIVGQLYEAKNYDYLKYILLPADATELYFVKQGDKIIASNLSKKYFQIILPAEKEKNGYTYLIPPKKNVDVTQEIISHACAYSEKIEISCIDVPVNFTNEDNGNIYLFAKGDISREIEGSVHIGNGISIEWTDGHLIVSTCYPLRLRGILFLNIIGNGYAPERKYLDVFPEDTTGKGFQSISLHDSSASYQGSECIKLEINVVCIYDTSSLEISKSFSNEMEEADNSFLKYGKCLNVK</sequence>
<dbReference type="EMBL" id="JGDM01000082">
    <property type="protein sequence ID" value="EXZ43152.1"/>
    <property type="molecule type" value="Genomic_DNA"/>
</dbReference>
<reference evidence="1 2" key="1">
    <citation type="submission" date="2014-02" db="EMBL/GenBank/DDBJ databases">
        <authorList>
            <person name="Sears C."/>
            <person name="Carroll K."/>
            <person name="Sack B.R."/>
            <person name="Qadri F."/>
            <person name="Myers L.L."/>
            <person name="Chung G.-T."/>
            <person name="Escheverria P."/>
            <person name="Fraser C.M."/>
            <person name="Sadzewicz L."/>
            <person name="Shefchek K.A."/>
            <person name="Tallon L."/>
            <person name="Das S.P."/>
            <person name="Daugherty S."/>
            <person name="Mongodin E.F."/>
        </authorList>
    </citation>
    <scope>NUCLEOTIDE SEQUENCE [LARGE SCALE GENOMIC DNA]</scope>
    <source>
        <strain evidence="1 2">2-F-2 #4</strain>
    </source>
</reference>
<dbReference type="PATRIC" id="fig|1339280.3.peg.3672"/>
<gene>
    <name evidence="1" type="ORF">M076_3833</name>
</gene>
<name>A0A015ZFR1_BACFG</name>
<dbReference type="Proteomes" id="UP000022272">
    <property type="component" value="Unassembled WGS sequence"/>
</dbReference>
<protein>
    <submittedName>
        <fullName evidence="1">Uncharacterized protein</fullName>
    </submittedName>
</protein>
<organism evidence="1 2">
    <name type="scientific">Bacteroides fragilis str. 2-F-2 #4</name>
    <dbReference type="NCBI Taxonomy" id="1339280"/>
    <lineage>
        <taxon>Bacteria</taxon>
        <taxon>Pseudomonadati</taxon>
        <taxon>Bacteroidota</taxon>
        <taxon>Bacteroidia</taxon>
        <taxon>Bacteroidales</taxon>
        <taxon>Bacteroidaceae</taxon>
        <taxon>Bacteroides</taxon>
    </lineage>
</organism>
<evidence type="ECO:0000313" key="2">
    <source>
        <dbReference type="Proteomes" id="UP000022272"/>
    </source>
</evidence>
<accession>A0A015ZFR1</accession>
<dbReference type="AlphaFoldDB" id="A0A015ZFR1"/>
<comment type="caution">
    <text evidence="1">The sequence shown here is derived from an EMBL/GenBank/DDBJ whole genome shotgun (WGS) entry which is preliminary data.</text>
</comment>